<evidence type="ECO:0000313" key="6">
    <source>
        <dbReference type="Proteomes" id="UP000325161"/>
    </source>
</evidence>
<dbReference type="EMBL" id="CP043046">
    <property type="protein sequence ID" value="QEI07637.1"/>
    <property type="molecule type" value="Genomic_DNA"/>
</dbReference>
<evidence type="ECO:0000313" key="5">
    <source>
        <dbReference type="EMBL" id="QEI07637.1"/>
    </source>
</evidence>
<accession>A0A5C0B4X9</accession>
<dbReference type="Pfam" id="PF00109">
    <property type="entry name" value="ketoacyl-synt"/>
    <property type="match status" value="1"/>
</dbReference>
<dbReference type="SMART" id="SM00825">
    <property type="entry name" value="PKS_KS"/>
    <property type="match status" value="1"/>
</dbReference>
<dbReference type="SUPFAM" id="SSF53901">
    <property type="entry name" value="Thiolase-like"/>
    <property type="match status" value="2"/>
</dbReference>
<dbReference type="InterPro" id="IPR014031">
    <property type="entry name" value="Ketoacyl_synth_C"/>
</dbReference>
<keyword evidence="2 3" id="KW-0808">Transferase</keyword>
<dbReference type="InterPro" id="IPR020841">
    <property type="entry name" value="PKS_Beta-ketoAc_synthase_dom"/>
</dbReference>
<dbReference type="InterPro" id="IPR018201">
    <property type="entry name" value="Ketoacyl_synth_AS"/>
</dbReference>
<name>A0A5C0B4X9_9BURK</name>
<evidence type="ECO:0000256" key="1">
    <source>
        <dbReference type="ARBA" id="ARBA00008467"/>
    </source>
</evidence>
<dbReference type="PANTHER" id="PTHR11712:SF320">
    <property type="entry name" value="BETA-KETOACYL SYNTHASE"/>
    <property type="match status" value="1"/>
</dbReference>
<comment type="similarity">
    <text evidence="1 3">Belongs to the thiolase-like superfamily. Beta-ketoacyl-ACP synthases family.</text>
</comment>
<dbReference type="GO" id="GO:0006633">
    <property type="term" value="P:fatty acid biosynthetic process"/>
    <property type="evidence" value="ECO:0007669"/>
    <property type="project" value="InterPro"/>
</dbReference>
<dbReference type="OrthoDB" id="9808669at2"/>
<dbReference type="Proteomes" id="UP000325161">
    <property type="component" value="Chromosome"/>
</dbReference>
<feature type="domain" description="Ketosynthase family 3 (KS3)" evidence="4">
    <location>
        <begin position="1"/>
        <end position="391"/>
    </location>
</feature>
<dbReference type="InterPro" id="IPR000794">
    <property type="entry name" value="Beta-ketoacyl_synthase"/>
</dbReference>
<reference evidence="5 6" key="1">
    <citation type="submission" date="2019-08" db="EMBL/GenBank/DDBJ databases">
        <title>Amphibian skin-associated Pigmentiphaga: genome sequence and occurrence across geography and hosts.</title>
        <authorList>
            <person name="Bletz M.C."/>
            <person name="Bunk B."/>
            <person name="Sproeer C."/>
            <person name="Biwer P."/>
            <person name="Reiter S."/>
            <person name="Rabemananjara F.C.E."/>
            <person name="Schulz S."/>
            <person name="Overmann J."/>
            <person name="Vences M."/>
        </authorList>
    </citation>
    <scope>NUCLEOTIDE SEQUENCE [LARGE SCALE GENOMIC DNA]</scope>
    <source>
        <strain evidence="5 6">Mada1488</strain>
    </source>
</reference>
<evidence type="ECO:0000256" key="3">
    <source>
        <dbReference type="RuleBase" id="RU003694"/>
    </source>
</evidence>
<dbReference type="InterPro" id="IPR014030">
    <property type="entry name" value="Ketoacyl_synth_N"/>
</dbReference>
<evidence type="ECO:0000256" key="2">
    <source>
        <dbReference type="ARBA" id="ARBA00022679"/>
    </source>
</evidence>
<dbReference type="KEGG" id="pacr:FXN63_18675"/>
<sequence length="393" mass="40753">MSAYLNALGVICALGRGHTDVRTALLAGDTRGMSMCNTWLDQGVSCFGTIDLPLPEVPAHLAMHDSRNNRVLLAAAQDIEDAARAAVARYGAHRVGVVLGTSTSGILESESAIETYVHTGERSTSYAYRRQTLNGPARFLADWLAITGPAYMISTACTSSAKALASARRLLNMDVCDVVLCGGVDTLCRLTANGFASLEAMSSERSNPFSANRTGINLGEAAALFLMSREPASVALLGTGAGSDAHHMSSPDPTGAGAARSMRAALADAGLAPDAIGYLNLHGTGTPHNDAMESLAVAEVFGSQLLCSSTKPLSGHTLGAAGALEAAFCWLTLADNPGNRVPPHRWDAIADPALPLLNFARPGAQLAQDARYLLSNSFAFGGNNTSLILGSPA</sequence>
<dbReference type="Pfam" id="PF02801">
    <property type="entry name" value="Ketoacyl-synt_C"/>
    <property type="match status" value="1"/>
</dbReference>
<dbReference type="PROSITE" id="PS00606">
    <property type="entry name" value="KS3_1"/>
    <property type="match status" value="1"/>
</dbReference>
<keyword evidence="6" id="KW-1185">Reference proteome</keyword>
<dbReference type="GO" id="GO:0005829">
    <property type="term" value="C:cytosol"/>
    <property type="evidence" value="ECO:0007669"/>
    <property type="project" value="TreeGrafter"/>
</dbReference>
<dbReference type="GO" id="GO:0004315">
    <property type="term" value="F:3-oxoacyl-[acyl-carrier-protein] synthase activity"/>
    <property type="evidence" value="ECO:0007669"/>
    <property type="project" value="InterPro"/>
</dbReference>
<evidence type="ECO:0000259" key="4">
    <source>
        <dbReference type="PROSITE" id="PS52004"/>
    </source>
</evidence>
<dbReference type="RefSeq" id="WP_148816684.1">
    <property type="nucleotide sequence ID" value="NZ_CP043046.1"/>
</dbReference>
<dbReference type="Gene3D" id="3.40.47.10">
    <property type="match status" value="1"/>
</dbReference>
<dbReference type="PANTHER" id="PTHR11712">
    <property type="entry name" value="POLYKETIDE SYNTHASE-RELATED"/>
    <property type="match status" value="1"/>
</dbReference>
<proteinExistence type="inferred from homology"/>
<protein>
    <submittedName>
        <fullName evidence="5">Beta-ketoacyl-[acyl-carrier-protein] synthase family protein</fullName>
    </submittedName>
</protein>
<dbReference type="AlphaFoldDB" id="A0A5C0B4X9"/>
<organism evidence="5 6">
    <name type="scientific">Pigmentiphaga aceris</name>
    <dbReference type="NCBI Taxonomy" id="1940612"/>
    <lineage>
        <taxon>Bacteria</taxon>
        <taxon>Pseudomonadati</taxon>
        <taxon>Pseudomonadota</taxon>
        <taxon>Betaproteobacteria</taxon>
        <taxon>Burkholderiales</taxon>
        <taxon>Alcaligenaceae</taxon>
        <taxon>Pigmentiphaga</taxon>
    </lineage>
</organism>
<dbReference type="InterPro" id="IPR016039">
    <property type="entry name" value="Thiolase-like"/>
</dbReference>
<dbReference type="PROSITE" id="PS52004">
    <property type="entry name" value="KS3_2"/>
    <property type="match status" value="1"/>
</dbReference>
<dbReference type="CDD" id="cd00834">
    <property type="entry name" value="KAS_I_II"/>
    <property type="match status" value="1"/>
</dbReference>
<dbReference type="NCBIfam" id="NF006618">
    <property type="entry name" value="PRK09185.1"/>
    <property type="match status" value="1"/>
</dbReference>
<gene>
    <name evidence="5" type="ORF">FXN63_18675</name>
</gene>